<organism evidence="2">
    <name type="scientific">Medicago truncatula</name>
    <name type="common">Barrel medic</name>
    <name type="synonym">Medicago tribuloides</name>
    <dbReference type="NCBI Taxonomy" id="3880"/>
    <lineage>
        <taxon>Eukaryota</taxon>
        <taxon>Viridiplantae</taxon>
        <taxon>Streptophyta</taxon>
        <taxon>Embryophyta</taxon>
        <taxon>Tracheophyta</taxon>
        <taxon>Spermatophyta</taxon>
        <taxon>Magnoliopsida</taxon>
        <taxon>eudicotyledons</taxon>
        <taxon>Gunneridae</taxon>
        <taxon>Pentapetalae</taxon>
        <taxon>rosids</taxon>
        <taxon>fabids</taxon>
        <taxon>Fabales</taxon>
        <taxon>Fabaceae</taxon>
        <taxon>Papilionoideae</taxon>
        <taxon>50 kb inversion clade</taxon>
        <taxon>NPAAA clade</taxon>
        <taxon>Hologalegina</taxon>
        <taxon>IRL clade</taxon>
        <taxon>Trifolieae</taxon>
        <taxon>Medicago</taxon>
    </lineage>
</organism>
<comment type="caution">
    <text evidence="2">The sequence shown here is derived from an EMBL/GenBank/DDBJ whole genome shotgun (WGS) entry which is preliminary data.</text>
</comment>
<gene>
    <name evidence="2" type="ORF">MtrunA17_Chr3g0096691</name>
</gene>
<evidence type="ECO:0000256" key="1">
    <source>
        <dbReference type="SAM" id="Coils"/>
    </source>
</evidence>
<sequence length="214" mass="24733">MEDINKLIEEDPLLALEKLLTGVQSYSIETLLQELKTLIESLLDLEHLVSNQESKEKLISLLHGLNQHQGLLPSDVKEYVQKVQNFFNDNIINHAISQEVLKKHNQLLNSKTDLMNKLLSAKSTQTHVDNETSTVNAQIHEISLEIDELRKWLADLEHQRNDLISVMNQCDDQKKKLKAECSKWAQQSKELLRQRSMPKKLNVQGLWQKKALQI</sequence>
<feature type="coiled-coil region" evidence="1">
    <location>
        <begin position="139"/>
        <end position="194"/>
    </location>
</feature>
<proteinExistence type="predicted"/>
<dbReference type="AlphaFoldDB" id="A0A396IQB5"/>
<dbReference type="Proteomes" id="UP000265566">
    <property type="component" value="Chromosome 3"/>
</dbReference>
<dbReference type="Gramene" id="rna15005">
    <property type="protein sequence ID" value="RHN66891.1"/>
    <property type="gene ID" value="gene15005"/>
</dbReference>
<reference evidence="2" key="1">
    <citation type="journal article" date="2018" name="Nat. Plants">
        <title>Whole-genome landscape of Medicago truncatula symbiotic genes.</title>
        <authorList>
            <person name="Pecrix Y."/>
            <person name="Gamas P."/>
            <person name="Carrere S."/>
        </authorList>
    </citation>
    <scope>NUCLEOTIDE SEQUENCE</scope>
    <source>
        <tissue evidence="2">Leaves</tissue>
    </source>
</reference>
<evidence type="ECO:0000313" key="2">
    <source>
        <dbReference type="EMBL" id="RHN66891.1"/>
    </source>
</evidence>
<accession>A0A396IQB5</accession>
<dbReference type="EMBL" id="PSQE01000003">
    <property type="protein sequence ID" value="RHN66891.1"/>
    <property type="molecule type" value="Genomic_DNA"/>
</dbReference>
<name>A0A396IQB5_MEDTR</name>
<protein>
    <submittedName>
        <fullName evidence="2">Uncharacterized protein</fullName>
    </submittedName>
</protein>
<keyword evidence="1" id="KW-0175">Coiled coil</keyword>